<dbReference type="STRING" id="430522.BFS30_21890"/>
<dbReference type="Pfam" id="PF00994">
    <property type="entry name" value="MoCF_biosynth"/>
    <property type="match status" value="1"/>
</dbReference>
<keyword evidence="6" id="KW-0460">Magnesium</keyword>
<organism evidence="8 9">
    <name type="scientific">Pedobacter steynii</name>
    <dbReference type="NCBI Taxonomy" id="430522"/>
    <lineage>
        <taxon>Bacteria</taxon>
        <taxon>Pseudomonadati</taxon>
        <taxon>Bacteroidota</taxon>
        <taxon>Sphingobacteriia</taxon>
        <taxon>Sphingobacteriales</taxon>
        <taxon>Sphingobacteriaceae</taxon>
        <taxon>Pedobacter</taxon>
    </lineage>
</organism>
<dbReference type="GO" id="GO:0061599">
    <property type="term" value="F:molybdopterin molybdotransferase activity"/>
    <property type="evidence" value="ECO:0007669"/>
    <property type="project" value="UniProtKB-UniRule"/>
</dbReference>
<dbReference type="Gene3D" id="3.40.980.10">
    <property type="entry name" value="MoaB/Mog-like domain"/>
    <property type="match status" value="1"/>
</dbReference>
<dbReference type="Gene3D" id="3.90.105.10">
    <property type="entry name" value="Molybdopterin biosynthesis moea protein, domain 2"/>
    <property type="match status" value="1"/>
</dbReference>
<name>A0A1G9V765_9SPHI</name>
<comment type="cofactor">
    <cofactor evidence="6">
        <name>Mg(2+)</name>
        <dbReference type="ChEBI" id="CHEBI:18420"/>
    </cofactor>
</comment>
<dbReference type="PANTHER" id="PTHR10192">
    <property type="entry name" value="MOLYBDOPTERIN BIOSYNTHESIS PROTEIN"/>
    <property type="match status" value="1"/>
</dbReference>
<dbReference type="RefSeq" id="WP_172664914.1">
    <property type="nucleotide sequence ID" value="NZ_FNGY01000004.1"/>
</dbReference>
<dbReference type="InterPro" id="IPR005110">
    <property type="entry name" value="MoeA_linker/N"/>
</dbReference>
<keyword evidence="4 6" id="KW-0501">Molybdenum cofactor biosynthesis</keyword>
<dbReference type="SMART" id="SM00852">
    <property type="entry name" value="MoCF_biosynth"/>
    <property type="match status" value="1"/>
</dbReference>
<evidence type="ECO:0000313" key="8">
    <source>
        <dbReference type="EMBL" id="SDM67999.1"/>
    </source>
</evidence>
<dbReference type="AlphaFoldDB" id="A0A1G9V765"/>
<dbReference type="GO" id="GO:0006777">
    <property type="term" value="P:Mo-molybdopterin cofactor biosynthetic process"/>
    <property type="evidence" value="ECO:0007669"/>
    <property type="project" value="UniProtKB-UniRule"/>
</dbReference>
<dbReference type="SUPFAM" id="SSF63882">
    <property type="entry name" value="MoeA N-terminal region -like"/>
    <property type="match status" value="1"/>
</dbReference>
<dbReference type="GO" id="GO:0005829">
    <property type="term" value="C:cytosol"/>
    <property type="evidence" value="ECO:0007669"/>
    <property type="project" value="TreeGrafter"/>
</dbReference>
<dbReference type="Proteomes" id="UP000183200">
    <property type="component" value="Unassembled WGS sequence"/>
</dbReference>
<evidence type="ECO:0000256" key="5">
    <source>
        <dbReference type="ARBA" id="ARBA00047317"/>
    </source>
</evidence>
<sequence>MSLTSFEEAISILSAISSSFEKENIHLEEADGRILAENIYADRDYPPFNRAAMDGYAIMQSDWEKGIRKYQITETIFTGQPAKSPLTSGSCYKIMTGAATPEAANIIIRREDAAESEAQVILYSDGLKNYQNIARQGEDSNRGTLLLTAPVKCSPQVIALLATVGKVTLQVYKLPKVALITTGDEIVSPAAGIGPFQIRNSNQYLLRSLLNQWKIRPVLCAHVSDDKEKLRTLLSTALEAQLVIINGAVSAGDADHVPAVLKELDVKTLFHKVSIRPGKPILLGKATSGALVFALPGNPLSCLSTFTIFVEHYLYRCFGYEARPSQLLPILESRTKKHTLTEFFPAKADHSGGLNGIPFNGSGDVTAAIYADGLAMQPADSTQLNKNDFITFYPFNQNK</sequence>
<dbReference type="Pfam" id="PF03453">
    <property type="entry name" value="MoeA_N"/>
    <property type="match status" value="1"/>
</dbReference>
<dbReference type="SUPFAM" id="SSF53218">
    <property type="entry name" value="Molybdenum cofactor biosynthesis proteins"/>
    <property type="match status" value="1"/>
</dbReference>
<dbReference type="UniPathway" id="UPA00344"/>
<comment type="function">
    <text evidence="1 6">Catalyzes the insertion of molybdate into adenylated molybdopterin with the concomitant release of AMP.</text>
</comment>
<dbReference type="CDD" id="cd00887">
    <property type="entry name" value="MoeA"/>
    <property type="match status" value="1"/>
</dbReference>
<dbReference type="NCBIfam" id="TIGR00177">
    <property type="entry name" value="molyb_syn"/>
    <property type="match status" value="1"/>
</dbReference>
<dbReference type="Gene3D" id="2.40.340.10">
    <property type="entry name" value="MoeA, C-terminal, domain IV"/>
    <property type="match status" value="1"/>
</dbReference>
<gene>
    <name evidence="8" type="ORF">SAMN05421820_104407</name>
</gene>
<dbReference type="Gene3D" id="2.170.190.11">
    <property type="entry name" value="Molybdopterin biosynthesis moea protein, domain 3"/>
    <property type="match status" value="1"/>
</dbReference>
<dbReference type="PANTHER" id="PTHR10192:SF5">
    <property type="entry name" value="GEPHYRIN"/>
    <property type="match status" value="1"/>
</dbReference>
<evidence type="ECO:0000313" key="9">
    <source>
        <dbReference type="Proteomes" id="UP000183200"/>
    </source>
</evidence>
<accession>A0A1G9V765</accession>
<dbReference type="InterPro" id="IPR036135">
    <property type="entry name" value="MoeA_linker/N_sf"/>
</dbReference>
<dbReference type="InterPro" id="IPR038987">
    <property type="entry name" value="MoeA-like"/>
</dbReference>
<dbReference type="EC" id="2.10.1.1" evidence="6"/>
<evidence type="ECO:0000256" key="1">
    <source>
        <dbReference type="ARBA" id="ARBA00002901"/>
    </source>
</evidence>
<dbReference type="GO" id="GO:0046872">
    <property type="term" value="F:metal ion binding"/>
    <property type="evidence" value="ECO:0007669"/>
    <property type="project" value="UniProtKB-UniRule"/>
</dbReference>
<keyword evidence="6" id="KW-0479">Metal-binding</keyword>
<dbReference type="InterPro" id="IPR001453">
    <property type="entry name" value="MoaB/Mog_dom"/>
</dbReference>
<keyword evidence="9" id="KW-1185">Reference proteome</keyword>
<evidence type="ECO:0000256" key="4">
    <source>
        <dbReference type="ARBA" id="ARBA00023150"/>
    </source>
</evidence>
<dbReference type="PROSITE" id="PS01079">
    <property type="entry name" value="MOCF_BIOSYNTHESIS_2"/>
    <property type="match status" value="1"/>
</dbReference>
<protein>
    <recommendedName>
        <fullName evidence="6">Molybdopterin molybdenumtransferase</fullName>
        <ecNumber evidence="6">2.10.1.1</ecNumber>
    </recommendedName>
</protein>
<dbReference type="InterPro" id="IPR036425">
    <property type="entry name" value="MoaB/Mog-like_dom_sf"/>
</dbReference>
<dbReference type="InterPro" id="IPR036688">
    <property type="entry name" value="MoeA_C_domain_IV_sf"/>
</dbReference>
<reference evidence="9" key="1">
    <citation type="submission" date="2016-10" db="EMBL/GenBank/DDBJ databases">
        <authorList>
            <person name="Varghese N."/>
            <person name="Submissions S."/>
        </authorList>
    </citation>
    <scope>NUCLEOTIDE SEQUENCE [LARGE SCALE GENOMIC DNA]</scope>
    <source>
        <strain evidence="9">DSM 19110</strain>
    </source>
</reference>
<evidence type="ECO:0000259" key="7">
    <source>
        <dbReference type="SMART" id="SM00852"/>
    </source>
</evidence>
<proteinExistence type="inferred from homology"/>
<comment type="similarity">
    <text evidence="3 6">Belongs to the MoeA family.</text>
</comment>
<dbReference type="EMBL" id="FNGY01000004">
    <property type="protein sequence ID" value="SDM67999.1"/>
    <property type="molecule type" value="Genomic_DNA"/>
</dbReference>
<evidence type="ECO:0000256" key="6">
    <source>
        <dbReference type="RuleBase" id="RU365090"/>
    </source>
</evidence>
<comment type="catalytic activity">
    <reaction evidence="5">
        <text>adenylyl-molybdopterin + molybdate = Mo-molybdopterin + AMP + H(+)</text>
        <dbReference type="Rhea" id="RHEA:35047"/>
        <dbReference type="ChEBI" id="CHEBI:15378"/>
        <dbReference type="ChEBI" id="CHEBI:36264"/>
        <dbReference type="ChEBI" id="CHEBI:62727"/>
        <dbReference type="ChEBI" id="CHEBI:71302"/>
        <dbReference type="ChEBI" id="CHEBI:456215"/>
        <dbReference type="EC" id="2.10.1.1"/>
    </reaction>
</comment>
<feature type="domain" description="MoaB/Mog" evidence="7">
    <location>
        <begin position="178"/>
        <end position="316"/>
    </location>
</feature>
<keyword evidence="6 8" id="KW-0808">Transferase</keyword>
<comment type="pathway">
    <text evidence="2 6">Cofactor biosynthesis; molybdopterin biosynthesis.</text>
</comment>
<evidence type="ECO:0000256" key="2">
    <source>
        <dbReference type="ARBA" id="ARBA00005046"/>
    </source>
</evidence>
<dbReference type="SUPFAM" id="SSF63867">
    <property type="entry name" value="MoeA C-terminal domain-like"/>
    <property type="match status" value="1"/>
</dbReference>
<keyword evidence="6" id="KW-0500">Molybdenum</keyword>
<evidence type="ECO:0000256" key="3">
    <source>
        <dbReference type="ARBA" id="ARBA00010763"/>
    </source>
</evidence>
<dbReference type="InterPro" id="IPR008284">
    <property type="entry name" value="MoCF_biosynth_CS"/>
</dbReference>